<evidence type="ECO:0000313" key="2">
    <source>
        <dbReference type="Proteomes" id="UP001085076"/>
    </source>
</evidence>
<dbReference type="EMBL" id="JAGGNH010000001">
    <property type="protein sequence ID" value="KAJ0985020.1"/>
    <property type="molecule type" value="Genomic_DNA"/>
</dbReference>
<reference evidence="1" key="1">
    <citation type="submission" date="2021-03" db="EMBL/GenBank/DDBJ databases">
        <authorList>
            <person name="Li Z."/>
            <person name="Yang C."/>
        </authorList>
    </citation>
    <scope>NUCLEOTIDE SEQUENCE</scope>
    <source>
        <strain evidence="1">Dzin_1.0</strain>
        <tissue evidence="1">Leaf</tissue>
    </source>
</reference>
<dbReference type="InterPro" id="IPR044781">
    <property type="entry name" value="At5g10690-like"/>
</dbReference>
<dbReference type="PANTHER" id="PTHR47581:SF2">
    <property type="entry name" value="OS09G0431600 PROTEIN"/>
    <property type="match status" value="1"/>
</dbReference>
<evidence type="ECO:0000313" key="1">
    <source>
        <dbReference type="EMBL" id="KAJ0985020.1"/>
    </source>
</evidence>
<organism evidence="1 2">
    <name type="scientific">Dioscorea zingiberensis</name>
    <dbReference type="NCBI Taxonomy" id="325984"/>
    <lineage>
        <taxon>Eukaryota</taxon>
        <taxon>Viridiplantae</taxon>
        <taxon>Streptophyta</taxon>
        <taxon>Embryophyta</taxon>
        <taxon>Tracheophyta</taxon>
        <taxon>Spermatophyta</taxon>
        <taxon>Magnoliopsida</taxon>
        <taxon>Liliopsida</taxon>
        <taxon>Dioscoreales</taxon>
        <taxon>Dioscoreaceae</taxon>
        <taxon>Dioscorea</taxon>
    </lineage>
</organism>
<dbReference type="Proteomes" id="UP001085076">
    <property type="component" value="Miscellaneous, Linkage group lg01"/>
</dbReference>
<sequence length="73" mass="8487">MRSFALNGDFDMVKRLHVQMWPDTVGTISLSTQEEADELLMEAAINDNQASSMLQAYYPKEYVKLRCRKQLRC</sequence>
<comment type="caution">
    <text evidence="1">The sequence shown here is derived from an EMBL/GenBank/DDBJ whole genome shotgun (WGS) entry which is preliminary data.</text>
</comment>
<accession>A0A9D5HQ11</accession>
<dbReference type="PANTHER" id="PTHR47581">
    <property type="entry name" value="OS09G0431600 PROTEIN"/>
    <property type="match status" value="1"/>
</dbReference>
<protein>
    <submittedName>
        <fullName evidence="1">Uncharacterized protein</fullName>
    </submittedName>
</protein>
<reference evidence="1" key="2">
    <citation type="journal article" date="2022" name="Hortic Res">
        <title>The genome of Dioscorea zingiberensis sheds light on the biosynthesis, origin and evolution of the medicinally important diosgenin saponins.</title>
        <authorList>
            <person name="Li Y."/>
            <person name="Tan C."/>
            <person name="Li Z."/>
            <person name="Guo J."/>
            <person name="Li S."/>
            <person name="Chen X."/>
            <person name="Wang C."/>
            <person name="Dai X."/>
            <person name="Yang H."/>
            <person name="Song W."/>
            <person name="Hou L."/>
            <person name="Xu J."/>
            <person name="Tong Z."/>
            <person name="Xu A."/>
            <person name="Yuan X."/>
            <person name="Wang W."/>
            <person name="Yang Q."/>
            <person name="Chen L."/>
            <person name="Sun Z."/>
            <person name="Wang K."/>
            <person name="Pan B."/>
            <person name="Chen J."/>
            <person name="Bao Y."/>
            <person name="Liu F."/>
            <person name="Qi X."/>
            <person name="Gang D.R."/>
            <person name="Wen J."/>
            <person name="Li J."/>
        </authorList>
    </citation>
    <scope>NUCLEOTIDE SEQUENCE</scope>
    <source>
        <strain evidence="1">Dzin_1.0</strain>
    </source>
</reference>
<keyword evidence="2" id="KW-1185">Reference proteome</keyword>
<gene>
    <name evidence="1" type="ORF">J5N97_003376</name>
</gene>
<name>A0A9D5HQ11_9LILI</name>
<dbReference type="AlphaFoldDB" id="A0A9D5HQ11"/>
<proteinExistence type="predicted"/>
<dbReference type="OrthoDB" id="185373at2759"/>